<accession>A0ABS8G8J5</accession>
<protein>
    <submittedName>
        <fullName evidence="2">Alpha/beta fold hydrolase</fullName>
    </submittedName>
</protein>
<keyword evidence="3" id="KW-1185">Reference proteome</keyword>
<dbReference type="GO" id="GO:0016787">
    <property type="term" value="F:hydrolase activity"/>
    <property type="evidence" value="ECO:0007669"/>
    <property type="project" value="UniProtKB-KW"/>
</dbReference>
<keyword evidence="2" id="KW-0378">Hydrolase</keyword>
<reference evidence="2 3" key="1">
    <citation type="submission" date="2021-10" db="EMBL/GenBank/DDBJ databases">
        <title>Draft genome of Aestuariibacter halophilus JC2043.</title>
        <authorList>
            <person name="Emsley S.A."/>
            <person name="Pfannmuller K.M."/>
            <person name="Ushijima B."/>
            <person name="Saw J.H."/>
            <person name="Videau P."/>
        </authorList>
    </citation>
    <scope>NUCLEOTIDE SEQUENCE [LARGE SCALE GENOMIC DNA]</scope>
    <source>
        <strain evidence="2 3">JC2043</strain>
    </source>
</reference>
<evidence type="ECO:0000259" key="1">
    <source>
        <dbReference type="Pfam" id="PF00561"/>
    </source>
</evidence>
<dbReference type="PANTHER" id="PTHR43433:SF5">
    <property type="entry name" value="AB HYDROLASE-1 DOMAIN-CONTAINING PROTEIN"/>
    <property type="match status" value="1"/>
</dbReference>
<evidence type="ECO:0000313" key="2">
    <source>
        <dbReference type="EMBL" id="MCC2616481.1"/>
    </source>
</evidence>
<dbReference type="InterPro" id="IPR029058">
    <property type="entry name" value="AB_hydrolase_fold"/>
</dbReference>
<dbReference type="Proteomes" id="UP001520878">
    <property type="component" value="Unassembled WGS sequence"/>
</dbReference>
<comment type="caution">
    <text evidence="2">The sequence shown here is derived from an EMBL/GenBank/DDBJ whole genome shotgun (WGS) entry which is preliminary data.</text>
</comment>
<dbReference type="RefSeq" id="WP_229159829.1">
    <property type="nucleotide sequence ID" value="NZ_JAJEWP010000002.1"/>
</dbReference>
<dbReference type="InterPro" id="IPR050471">
    <property type="entry name" value="AB_hydrolase"/>
</dbReference>
<name>A0ABS8G8J5_9ALTE</name>
<dbReference type="EMBL" id="JAJEWP010000002">
    <property type="protein sequence ID" value="MCC2616481.1"/>
    <property type="molecule type" value="Genomic_DNA"/>
</dbReference>
<dbReference type="InterPro" id="IPR000073">
    <property type="entry name" value="AB_hydrolase_1"/>
</dbReference>
<organism evidence="2 3">
    <name type="scientific">Fluctibacter halophilus</name>
    <dbReference type="NCBI Taxonomy" id="226011"/>
    <lineage>
        <taxon>Bacteria</taxon>
        <taxon>Pseudomonadati</taxon>
        <taxon>Pseudomonadota</taxon>
        <taxon>Gammaproteobacteria</taxon>
        <taxon>Alteromonadales</taxon>
        <taxon>Alteromonadaceae</taxon>
        <taxon>Fluctibacter</taxon>
    </lineage>
</organism>
<sequence length="294" mass="32866">MTQQWPVNESIELCVDDLGNRDAPVVLLIMGLGMQLIHWHDGFCQSLVDRGFRVIRFDNRDAGQSTHLHALGVPGNWLLTRQRLGMTRTSAYSLTDMAEDGWQLLDQLDVQQAHLFGASMGGMIAQTMALQQPKRSLTMTSVMSSPGAPLRPGPNWSLLMHMARTPRRDKDGFLQHTLALWHRLNGTVYPFDRDYTAALIQRAQQRGMRVGSLRRQLSAILTQQDRRSALASLKVPSLVIHGKADPLVPFAQGQATAQALGNGRLLAIEHMGHTLPQAVWPDILDNWQAMTEQR</sequence>
<evidence type="ECO:0000313" key="3">
    <source>
        <dbReference type="Proteomes" id="UP001520878"/>
    </source>
</evidence>
<proteinExistence type="predicted"/>
<dbReference type="SUPFAM" id="SSF53474">
    <property type="entry name" value="alpha/beta-Hydrolases"/>
    <property type="match status" value="1"/>
</dbReference>
<dbReference type="Gene3D" id="3.40.50.1820">
    <property type="entry name" value="alpha/beta hydrolase"/>
    <property type="match status" value="1"/>
</dbReference>
<dbReference type="PANTHER" id="PTHR43433">
    <property type="entry name" value="HYDROLASE, ALPHA/BETA FOLD FAMILY PROTEIN"/>
    <property type="match status" value="1"/>
</dbReference>
<dbReference type="Pfam" id="PF00561">
    <property type="entry name" value="Abhydrolase_1"/>
    <property type="match status" value="1"/>
</dbReference>
<feature type="domain" description="AB hydrolase-1" evidence="1">
    <location>
        <begin position="24"/>
        <end position="274"/>
    </location>
</feature>
<gene>
    <name evidence="2" type="ORF">LJ739_09535</name>
</gene>